<evidence type="ECO:0000259" key="11">
    <source>
        <dbReference type="PROSITE" id="PS51846"/>
    </source>
</evidence>
<evidence type="ECO:0000259" key="10">
    <source>
        <dbReference type="PROSITE" id="PS51371"/>
    </source>
</evidence>
<keyword evidence="5 7" id="KW-0129">CBS domain</keyword>
<dbReference type="OrthoDB" id="9797674at2"/>
<reference evidence="12 13" key="1">
    <citation type="submission" date="2015-08" db="EMBL/GenBank/DDBJ databases">
        <title>Complete genome sequence of Sulfurifustis variabilis.</title>
        <authorList>
            <person name="Miura A."/>
            <person name="Kojima H."/>
            <person name="Fukui M."/>
        </authorList>
    </citation>
    <scope>NUCLEOTIDE SEQUENCE [LARGE SCALE GENOMIC DNA]</scope>
    <source>
        <strain evidence="13">skN76</strain>
    </source>
</reference>
<dbReference type="SUPFAM" id="SSF56176">
    <property type="entry name" value="FAD-binding/transporter-associated domain-like"/>
    <property type="match status" value="1"/>
</dbReference>
<keyword evidence="4 8" id="KW-1133">Transmembrane helix</keyword>
<evidence type="ECO:0000256" key="6">
    <source>
        <dbReference type="ARBA" id="ARBA00023136"/>
    </source>
</evidence>
<keyword evidence="6 8" id="KW-0472">Membrane</keyword>
<evidence type="ECO:0000256" key="8">
    <source>
        <dbReference type="PROSITE-ProRule" id="PRU01193"/>
    </source>
</evidence>
<dbReference type="Pfam" id="PF00571">
    <property type="entry name" value="CBS"/>
    <property type="match status" value="1"/>
</dbReference>
<dbReference type="PROSITE" id="PS51846">
    <property type="entry name" value="CNNM"/>
    <property type="match status" value="1"/>
</dbReference>
<dbReference type="InterPro" id="IPR002550">
    <property type="entry name" value="CNNM"/>
</dbReference>
<organism evidence="12 13">
    <name type="scientific">Sulfurifustis variabilis</name>
    <dbReference type="NCBI Taxonomy" id="1675686"/>
    <lineage>
        <taxon>Bacteria</taxon>
        <taxon>Pseudomonadati</taxon>
        <taxon>Pseudomonadota</taxon>
        <taxon>Gammaproteobacteria</taxon>
        <taxon>Acidiferrobacterales</taxon>
        <taxon>Acidiferrobacteraceae</taxon>
        <taxon>Sulfurifustis</taxon>
    </lineage>
</organism>
<evidence type="ECO:0000256" key="9">
    <source>
        <dbReference type="SAM" id="Phobius"/>
    </source>
</evidence>
<name>A0A1B4V9F8_9GAMM</name>
<dbReference type="PANTHER" id="PTHR22777:SF17">
    <property type="entry name" value="UPF0053 PROTEIN SLL0260"/>
    <property type="match status" value="1"/>
</dbReference>
<dbReference type="Proteomes" id="UP000218899">
    <property type="component" value="Chromosome"/>
</dbReference>
<feature type="domain" description="CBS" evidence="10">
    <location>
        <begin position="278"/>
        <end position="334"/>
    </location>
</feature>
<dbReference type="EMBL" id="AP014936">
    <property type="protein sequence ID" value="BAU50189.1"/>
    <property type="molecule type" value="Genomic_DNA"/>
</dbReference>
<evidence type="ECO:0000256" key="4">
    <source>
        <dbReference type="ARBA" id="ARBA00022989"/>
    </source>
</evidence>
<dbReference type="RefSeq" id="WP_096462513.1">
    <property type="nucleotide sequence ID" value="NZ_AP014936.1"/>
</dbReference>
<comment type="subcellular location">
    <subcellularLocation>
        <location evidence="1">Membrane</location>
        <topology evidence="1">Multi-pass membrane protein</topology>
    </subcellularLocation>
</comment>
<accession>A0A1B4V9F8</accession>
<dbReference type="Gene3D" id="3.10.580.10">
    <property type="entry name" value="CBS-domain"/>
    <property type="match status" value="1"/>
</dbReference>
<dbReference type="AlphaFoldDB" id="A0A1B4V9F8"/>
<evidence type="ECO:0000256" key="5">
    <source>
        <dbReference type="ARBA" id="ARBA00023122"/>
    </source>
</evidence>
<feature type="transmembrane region" description="Helical" evidence="9">
    <location>
        <begin position="53"/>
        <end position="77"/>
    </location>
</feature>
<evidence type="ECO:0008006" key="14">
    <source>
        <dbReference type="Google" id="ProtNLM"/>
    </source>
</evidence>
<dbReference type="Pfam" id="PF03471">
    <property type="entry name" value="CorC_HlyC"/>
    <property type="match status" value="1"/>
</dbReference>
<dbReference type="InterPro" id="IPR016169">
    <property type="entry name" value="FAD-bd_PCMH_sub2"/>
</dbReference>
<sequence>MEILVILSLILLNGAFAMSEIAVVSSRPARLRRLARHDRATAIALELHNSPNVFLSTIQIGITLIGILAGAIGEAAIADDIAEWLRRFPALTRYSDGIALGIVVAGITYASLVIGELVPKRLGLLRPERVARVIAAPMRLLSRIAYPLVRVLSLSVDGVLRLLRVRTLPEPAITEEEIKTLIEEGARSGVFLRTERDLLRNVIRLADMPIELVMTPRSEIEWLDADDPPEVNRRRLAGLRYSRLPLARGELDRAIGIVQTKDLLGHILADGQLDLAAVCRPVVRVGLDASPLRLLEIFKKSPLHIALVTSATGEVRGLVTLHDVLEAIVGGLPIEGEAPEPRIAQRADGSWLVDGMLSTEELKELLGVARLPDEESADYETLAGFVLAQLGHLPRIGEHFEWEGWRMEIIDMDGRRIDRVLIGSSRRSA</sequence>
<dbReference type="SMART" id="SM01091">
    <property type="entry name" value="CorC_HlyC"/>
    <property type="match status" value="1"/>
</dbReference>
<dbReference type="InterPro" id="IPR000644">
    <property type="entry name" value="CBS_dom"/>
</dbReference>
<evidence type="ECO:0000256" key="2">
    <source>
        <dbReference type="ARBA" id="ARBA00022692"/>
    </source>
</evidence>
<evidence type="ECO:0000256" key="7">
    <source>
        <dbReference type="PROSITE-ProRule" id="PRU00703"/>
    </source>
</evidence>
<dbReference type="Pfam" id="PF01595">
    <property type="entry name" value="CNNM"/>
    <property type="match status" value="1"/>
</dbReference>
<dbReference type="InterPro" id="IPR046342">
    <property type="entry name" value="CBS_dom_sf"/>
</dbReference>
<feature type="domain" description="CNNM transmembrane" evidence="11">
    <location>
        <begin position="1"/>
        <end position="195"/>
    </location>
</feature>
<dbReference type="CDD" id="cd04590">
    <property type="entry name" value="CBS_pair_CorC_HlyC_assoc"/>
    <property type="match status" value="1"/>
</dbReference>
<feature type="domain" description="CBS" evidence="10">
    <location>
        <begin position="214"/>
        <end position="275"/>
    </location>
</feature>
<keyword evidence="13" id="KW-1185">Reference proteome</keyword>
<gene>
    <name evidence="12" type="ORF">SVA_3653</name>
</gene>
<dbReference type="GO" id="GO:0005886">
    <property type="term" value="C:plasma membrane"/>
    <property type="evidence" value="ECO:0007669"/>
    <property type="project" value="TreeGrafter"/>
</dbReference>
<dbReference type="InterPro" id="IPR044751">
    <property type="entry name" value="Ion_transp-like_CBS"/>
</dbReference>
<protein>
    <recommendedName>
        <fullName evidence="14">Hemolysin</fullName>
    </recommendedName>
</protein>
<dbReference type="FunFam" id="3.30.465.10:FF:000023">
    <property type="entry name" value="Magnesium and cobalt transporter"/>
    <property type="match status" value="1"/>
</dbReference>
<dbReference type="InterPro" id="IPR005170">
    <property type="entry name" value="Transptr-assoc_dom"/>
</dbReference>
<dbReference type="PANTHER" id="PTHR22777">
    <property type="entry name" value="HEMOLYSIN-RELATED"/>
    <property type="match status" value="1"/>
</dbReference>
<dbReference type="PROSITE" id="PS51371">
    <property type="entry name" value="CBS"/>
    <property type="match status" value="2"/>
</dbReference>
<dbReference type="InterPro" id="IPR036318">
    <property type="entry name" value="FAD-bd_PCMH-like_sf"/>
</dbReference>
<keyword evidence="2 8" id="KW-0812">Transmembrane</keyword>
<dbReference type="GO" id="GO:0050660">
    <property type="term" value="F:flavin adenine dinucleotide binding"/>
    <property type="evidence" value="ECO:0007669"/>
    <property type="project" value="InterPro"/>
</dbReference>
<evidence type="ECO:0000313" key="12">
    <source>
        <dbReference type="EMBL" id="BAU50189.1"/>
    </source>
</evidence>
<dbReference type="SUPFAM" id="SSF54631">
    <property type="entry name" value="CBS-domain pair"/>
    <property type="match status" value="1"/>
</dbReference>
<proteinExistence type="predicted"/>
<evidence type="ECO:0000256" key="3">
    <source>
        <dbReference type="ARBA" id="ARBA00022737"/>
    </source>
</evidence>
<feature type="transmembrane region" description="Helical" evidence="9">
    <location>
        <begin position="98"/>
        <end position="118"/>
    </location>
</feature>
<keyword evidence="3" id="KW-0677">Repeat</keyword>
<evidence type="ECO:0000313" key="13">
    <source>
        <dbReference type="Proteomes" id="UP000218899"/>
    </source>
</evidence>
<evidence type="ECO:0000256" key="1">
    <source>
        <dbReference type="ARBA" id="ARBA00004141"/>
    </source>
</evidence>
<dbReference type="Gene3D" id="3.30.465.10">
    <property type="match status" value="1"/>
</dbReference>
<dbReference type="KEGG" id="sva:SVA_3653"/>